<evidence type="ECO:0000256" key="1">
    <source>
        <dbReference type="ARBA" id="ARBA00006291"/>
    </source>
</evidence>
<dbReference type="InterPro" id="IPR007874">
    <property type="entry name" value="MinC_N"/>
</dbReference>
<dbReference type="Gene3D" id="3.30.160.540">
    <property type="match status" value="1"/>
</dbReference>
<evidence type="ECO:0000256" key="4">
    <source>
        <dbReference type="ARBA" id="ARBA00023306"/>
    </source>
</evidence>
<dbReference type="InterPro" id="IPR005526">
    <property type="entry name" value="Septum_form_inhib_MinC_C"/>
</dbReference>
<dbReference type="GO" id="GO:0000917">
    <property type="term" value="P:division septum assembly"/>
    <property type="evidence" value="ECO:0007669"/>
    <property type="project" value="UniProtKB-KW"/>
</dbReference>
<keyword evidence="11" id="KW-1185">Reference proteome</keyword>
<sequence>MSENPIIIKSNPYGISVVMDETLPFEEFKEKLIEKFNSSEKFFKNADLALGFEGKKLSSKEVEEILAEIKEKTKINVVSIIDNDLEKRALFKRSVEISGKDYINSNAEIITGQIRSGQVCSSEKSLVVIGDVNPGAVIEAKGNIIVIGSLKGKAFAGCNGDEEAFVIALNMQPVQIKIGNVIARSSDSSDSNEYGAMRAFVEDNRICIEMLNKK</sequence>
<feature type="domain" description="Septum formation inhibitor MinC C-terminal" evidence="8">
    <location>
        <begin position="109"/>
        <end position="209"/>
    </location>
</feature>
<comment type="similarity">
    <text evidence="1 7">Belongs to the MinC family.</text>
</comment>
<dbReference type="InterPro" id="IPR013033">
    <property type="entry name" value="MinC"/>
</dbReference>
<dbReference type="Pfam" id="PF05209">
    <property type="entry name" value="MinC_N"/>
    <property type="match status" value="1"/>
</dbReference>
<dbReference type="NCBIfam" id="TIGR01222">
    <property type="entry name" value="minC"/>
    <property type="match status" value="1"/>
</dbReference>
<dbReference type="RefSeq" id="WP_177205521.1">
    <property type="nucleotide sequence ID" value="NZ_FOJY01000001.1"/>
</dbReference>
<dbReference type="STRING" id="1120918.SAMN05216249_101168"/>
<dbReference type="InterPro" id="IPR036145">
    <property type="entry name" value="MinC_C_sf"/>
</dbReference>
<keyword evidence="2 7" id="KW-0132">Cell division</keyword>
<dbReference type="GO" id="GO:0051302">
    <property type="term" value="P:regulation of cell division"/>
    <property type="evidence" value="ECO:0007669"/>
    <property type="project" value="InterPro"/>
</dbReference>
<dbReference type="Gene3D" id="2.160.20.70">
    <property type="match status" value="1"/>
</dbReference>
<comment type="subunit">
    <text evidence="6 7">Interacts with MinD and FtsZ.</text>
</comment>
<evidence type="ECO:0000256" key="5">
    <source>
        <dbReference type="ARBA" id="ARBA00025606"/>
    </source>
</evidence>
<keyword evidence="3 7" id="KW-0717">Septation</keyword>
<evidence type="ECO:0000259" key="9">
    <source>
        <dbReference type="Pfam" id="PF05209"/>
    </source>
</evidence>
<evidence type="ECO:0000256" key="3">
    <source>
        <dbReference type="ARBA" id="ARBA00023210"/>
    </source>
</evidence>
<evidence type="ECO:0000256" key="2">
    <source>
        <dbReference type="ARBA" id="ARBA00022618"/>
    </source>
</evidence>
<organism evidence="10 11">
    <name type="scientific">Acetitomaculum ruminis DSM 5522</name>
    <dbReference type="NCBI Taxonomy" id="1120918"/>
    <lineage>
        <taxon>Bacteria</taxon>
        <taxon>Bacillati</taxon>
        <taxon>Bacillota</taxon>
        <taxon>Clostridia</taxon>
        <taxon>Lachnospirales</taxon>
        <taxon>Lachnospiraceae</taxon>
        <taxon>Acetitomaculum</taxon>
    </lineage>
</organism>
<keyword evidence="4 7" id="KW-0131">Cell cycle</keyword>
<dbReference type="SUPFAM" id="SSF63848">
    <property type="entry name" value="Cell-division inhibitor MinC, C-terminal domain"/>
    <property type="match status" value="1"/>
</dbReference>
<comment type="function">
    <text evidence="5 7">Cell division inhibitor that blocks the formation of polar Z ring septums. Rapidly oscillates between the poles of the cell to destabilize FtsZ filaments that have formed before they mature into polar Z rings. Prevents FtsZ polymerization.</text>
</comment>
<dbReference type="PANTHER" id="PTHR34108">
    <property type="entry name" value="SEPTUM SITE-DETERMINING PROTEIN MINC"/>
    <property type="match status" value="1"/>
</dbReference>
<protein>
    <recommendedName>
        <fullName evidence="7">Probable septum site-determining protein MinC</fullName>
    </recommendedName>
</protein>
<dbReference type="PANTHER" id="PTHR34108:SF1">
    <property type="entry name" value="SEPTUM SITE-DETERMINING PROTEIN MINC"/>
    <property type="match status" value="1"/>
</dbReference>
<evidence type="ECO:0000313" key="10">
    <source>
        <dbReference type="EMBL" id="SFA71453.1"/>
    </source>
</evidence>
<evidence type="ECO:0000256" key="6">
    <source>
        <dbReference type="ARBA" id="ARBA00046874"/>
    </source>
</evidence>
<dbReference type="AlphaFoldDB" id="A0A1I0V5V9"/>
<dbReference type="EMBL" id="FOJY01000001">
    <property type="protein sequence ID" value="SFA71453.1"/>
    <property type="molecule type" value="Genomic_DNA"/>
</dbReference>
<evidence type="ECO:0000256" key="7">
    <source>
        <dbReference type="HAMAP-Rule" id="MF_00267"/>
    </source>
</evidence>
<accession>A0A1I0V5V9</accession>
<gene>
    <name evidence="7" type="primary">minC</name>
    <name evidence="10" type="ORF">SAMN05216249_101168</name>
</gene>
<proteinExistence type="inferred from homology"/>
<dbReference type="InterPro" id="IPR016098">
    <property type="entry name" value="CAP/MinC_C"/>
</dbReference>
<dbReference type="Proteomes" id="UP000198838">
    <property type="component" value="Unassembled WGS sequence"/>
</dbReference>
<name>A0A1I0V5V9_9FIRM</name>
<dbReference type="GO" id="GO:1901891">
    <property type="term" value="P:regulation of cell septum assembly"/>
    <property type="evidence" value="ECO:0007669"/>
    <property type="project" value="InterPro"/>
</dbReference>
<evidence type="ECO:0000259" key="8">
    <source>
        <dbReference type="Pfam" id="PF03775"/>
    </source>
</evidence>
<evidence type="ECO:0000313" key="11">
    <source>
        <dbReference type="Proteomes" id="UP000198838"/>
    </source>
</evidence>
<dbReference type="HAMAP" id="MF_00267">
    <property type="entry name" value="MinC"/>
    <property type="match status" value="1"/>
</dbReference>
<dbReference type="GO" id="GO:0000902">
    <property type="term" value="P:cell morphogenesis"/>
    <property type="evidence" value="ECO:0007669"/>
    <property type="project" value="InterPro"/>
</dbReference>
<feature type="domain" description="Septum formation inhibitor MinC N-terminal" evidence="9">
    <location>
        <begin position="6"/>
        <end position="71"/>
    </location>
</feature>
<reference evidence="10 11" key="1">
    <citation type="submission" date="2016-10" db="EMBL/GenBank/DDBJ databases">
        <authorList>
            <person name="de Groot N.N."/>
        </authorList>
    </citation>
    <scope>NUCLEOTIDE SEQUENCE [LARGE SCALE GENOMIC DNA]</scope>
    <source>
        <strain evidence="10 11">DSM 5522</strain>
    </source>
</reference>
<dbReference type="Pfam" id="PF03775">
    <property type="entry name" value="MinC_C"/>
    <property type="match status" value="1"/>
</dbReference>